<dbReference type="EMBL" id="VCGU01000001">
    <property type="protein sequence ID" value="TRY80450.1"/>
    <property type="molecule type" value="Genomic_DNA"/>
</dbReference>
<protein>
    <recommendedName>
        <fullName evidence="5">TGF-beta propeptide domain-containing protein</fullName>
    </recommendedName>
</protein>
<sequence>MADTSTVRVIFSSLQTRNVLYTVILLVASLAPEIQGAPARSEQPELPRDVITTLDKNHPVMNVVNSLLNSLLEETLYKRMESLLLDPGRSARNSVDKQKIVESAVENYQHQEMNIPELQANEGHQNTESLRHFTKLAGYWIRESPEPVAMASANDLSNEEEASNPTEDDSYVDYKTEVYVITDLFTSTTTEPPLGD</sequence>
<feature type="signal peptide" evidence="2">
    <location>
        <begin position="1"/>
        <end position="36"/>
    </location>
</feature>
<reference evidence="3 4" key="1">
    <citation type="journal article" date="2018" name="Nat. Ecol. Evol.">
        <title>Genomic signatures of mitonuclear coevolution across populations of Tigriopus californicus.</title>
        <authorList>
            <person name="Barreto F.S."/>
            <person name="Watson E.T."/>
            <person name="Lima T.G."/>
            <person name="Willett C.S."/>
            <person name="Edmands S."/>
            <person name="Li W."/>
            <person name="Burton R.S."/>
        </authorList>
    </citation>
    <scope>NUCLEOTIDE SEQUENCE [LARGE SCALE GENOMIC DNA]</scope>
    <source>
        <strain evidence="3 4">San Diego</strain>
    </source>
</reference>
<keyword evidence="4" id="KW-1185">Reference proteome</keyword>
<evidence type="ECO:0000313" key="3">
    <source>
        <dbReference type="EMBL" id="TRY80450.1"/>
    </source>
</evidence>
<feature type="compositionally biased region" description="Acidic residues" evidence="1">
    <location>
        <begin position="157"/>
        <end position="171"/>
    </location>
</feature>
<feature type="region of interest" description="Disordered" evidence="1">
    <location>
        <begin position="150"/>
        <end position="171"/>
    </location>
</feature>
<comment type="caution">
    <text evidence="3">The sequence shown here is derived from an EMBL/GenBank/DDBJ whole genome shotgun (WGS) entry which is preliminary data.</text>
</comment>
<gene>
    <name evidence="3" type="ORF">TCAL_08823</name>
</gene>
<evidence type="ECO:0008006" key="5">
    <source>
        <dbReference type="Google" id="ProtNLM"/>
    </source>
</evidence>
<dbReference type="AlphaFoldDB" id="A0A553PRY8"/>
<evidence type="ECO:0000256" key="2">
    <source>
        <dbReference type="SAM" id="SignalP"/>
    </source>
</evidence>
<dbReference type="Proteomes" id="UP000318571">
    <property type="component" value="Chromosome 12"/>
</dbReference>
<organism evidence="3 4">
    <name type="scientific">Tigriopus californicus</name>
    <name type="common">Marine copepod</name>
    <dbReference type="NCBI Taxonomy" id="6832"/>
    <lineage>
        <taxon>Eukaryota</taxon>
        <taxon>Metazoa</taxon>
        <taxon>Ecdysozoa</taxon>
        <taxon>Arthropoda</taxon>
        <taxon>Crustacea</taxon>
        <taxon>Multicrustacea</taxon>
        <taxon>Hexanauplia</taxon>
        <taxon>Copepoda</taxon>
        <taxon>Harpacticoida</taxon>
        <taxon>Harpacticidae</taxon>
        <taxon>Tigriopus</taxon>
    </lineage>
</organism>
<keyword evidence="2" id="KW-0732">Signal</keyword>
<feature type="chain" id="PRO_5022094856" description="TGF-beta propeptide domain-containing protein" evidence="2">
    <location>
        <begin position="37"/>
        <end position="196"/>
    </location>
</feature>
<name>A0A553PRY8_TIGCA</name>
<evidence type="ECO:0000256" key="1">
    <source>
        <dbReference type="SAM" id="MobiDB-lite"/>
    </source>
</evidence>
<proteinExistence type="predicted"/>
<accession>A0A553PRY8</accession>
<evidence type="ECO:0000313" key="4">
    <source>
        <dbReference type="Proteomes" id="UP000318571"/>
    </source>
</evidence>